<feature type="domain" description="G-protein coupled receptors family 1 profile" evidence="7">
    <location>
        <begin position="1"/>
        <end position="61"/>
    </location>
</feature>
<evidence type="ECO:0000256" key="3">
    <source>
        <dbReference type="ARBA" id="ARBA00022989"/>
    </source>
</evidence>
<evidence type="ECO:0000256" key="1">
    <source>
        <dbReference type="ARBA" id="ARBA00004370"/>
    </source>
</evidence>
<evidence type="ECO:0000313" key="9">
    <source>
        <dbReference type="RefSeq" id="XP_012938479.2"/>
    </source>
</evidence>
<evidence type="ECO:0000259" key="7">
    <source>
        <dbReference type="PROSITE" id="PS50262"/>
    </source>
</evidence>
<keyword evidence="2 6" id="KW-0812">Transmembrane</keyword>
<dbReference type="InterPro" id="IPR017452">
    <property type="entry name" value="GPCR_Rhodpsn_7TM"/>
</dbReference>
<keyword evidence="8" id="KW-1185">Reference proteome</keyword>
<evidence type="ECO:0000313" key="8">
    <source>
        <dbReference type="Proteomes" id="UP000694888"/>
    </source>
</evidence>
<accession>A0ABM1A0R7</accession>
<dbReference type="SUPFAM" id="SSF81321">
    <property type="entry name" value="Family A G protein-coupled receptor-like"/>
    <property type="match status" value="1"/>
</dbReference>
<feature type="transmembrane region" description="Helical" evidence="6">
    <location>
        <begin position="42"/>
        <end position="64"/>
    </location>
</feature>
<sequence>MLLVIVAIYIISLFPRIAVYVVRIFIDDFYFLGKYHNMFKIVSYSVFILDFTNSAINLFVFLAMSSSFRETFYQITTTSHPPATRPSTMAGQARREEIKN</sequence>
<evidence type="ECO:0000256" key="6">
    <source>
        <dbReference type="SAM" id="Phobius"/>
    </source>
</evidence>
<evidence type="ECO:0000256" key="4">
    <source>
        <dbReference type="ARBA" id="ARBA00023136"/>
    </source>
</evidence>
<comment type="subcellular location">
    <subcellularLocation>
        <location evidence="1">Membrane</location>
    </subcellularLocation>
</comment>
<evidence type="ECO:0000256" key="5">
    <source>
        <dbReference type="SAM" id="MobiDB-lite"/>
    </source>
</evidence>
<protein>
    <submittedName>
        <fullName evidence="9">Uncharacterized protein LOC101845926</fullName>
    </submittedName>
</protein>
<dbReference type="Gene3D" id="1.20.1070.10">
    <property type="entry name" value="Rhodopsin 7-helix transmembrane proteins"/>
    <property type="match status" value="1"/>
</dbReference>
<name>A0ABM1A0R7_APLCA</name>
<feature type="compositionally biased region" description="Polar residues" evidence="5">
    <location>
        <begin position="79"/>
        <end position="90"/>
    </location>
</feature>
<organism evidence="8 9">
    <name type="scientific">Aplysia californica</name>
    <name type="common">California sea hare</name>
    <dbReference type="NCBI Taxonomy" id="6500"/>
    <lineage>
        <taxon>Eukaryota</taxon>
        <taxon>Metazoa</taxon>
        <taxon>Spiralia</taxon>
        <taxon>Lophotrochozoa</taxon>
        <taxon>Mollusca</taxon>
        <taxon>Gastropoda</taxon>
        <taxon>Heterobranchia</taxon>
        <taxon>Euthyneura</taxon>
        <taxon>Tectipleura</taxon>
        <taxon>Aplysiida</taxon>
        <taxon>Aplysioidea</taxon>
        <taxon>Aplysiidae</taxon>
        <taxon>Aplysia</taxon>
    </lineage>
</organism>
<dbReference type="PROSITE" id="PS50262">
    <property type="entry name" value="G_PROTEIN_RECEP_F1_2"/>
    <property type="match status" value="1"/>
</dbReference>
<dbReference type="Proteomes" id="UP000694888">
    <property type="component" value="Unplaced"/>
</dbReference>
<keyword evidence="4 6" id="KW-0472">Membrane</keyword>
<proteinExistence type="predicted"/>
<dbReference type="RefSeq" id="XP_012938479.2">
    <property type="nucleotide sequence ID" value="XM_013083025.2"/>
</dbReference>
<keyword evidence="3 6" id="KW-1133">Transmembrane helix</keyword>
<feature type="region of interest" description="Disordered" evidence="5">
    <location>
        <begin position="79"/>
        <end position="100"/>
    </location>
</feature>
<dbReference type="GeneID" id="101845926"/>
<evidence type="ECO:0000256" key="2">
    <source>
        <dbReference type="ARBA" id="ARBA00022692"/>
    </source>
</evidence>
<reference evidence="9" key="1">
    <citation type="submission" date="2025-08" db="UniProtKB">
        <authorList>
            <consortium name="RefSeq"/>
        </authorList>
    </citation>
    <scope>IDENTIFICATION</scope>
</reference>
<gene>
    <name evidence="9" type="primary">LOC101845926</name>
</gene>